<feature type="non-terminal residue" evidence="2">
    <location>
        <position position="1"/>
    </location>
</feature>
<organism evidence="2">
    <name type="scientific">Nothobranchius kadleci</name>
    <name type="common">African annual killifish</name>
    <dbReference type="NCBI Taxonomy" id="1051664"/>
    <lineage>
        <taxon>Eukaryota</taxon>
        <taxon>Metazoa</taxon>
        <taxon>Chordata</taxon>
        <taxon>Craniata</taxon>
        <taxon>Vertebrata</taxon>
        <taxon>Euteleostomi</taxon>
        <taxon>Actinopterygii</taxon>
        <taxon>Neopterygii</taxon>
        <taxon>Teleostei</taxon>
        <taxon>Neoteleostei</taxon>
        <taxon>Acanthomorphata</taxon>
        <taxon>Ovalentaria</taxon>
        <taxon>Atherinomorphae</taxon>
        <taxon>Cyprinodontiformes</taxon>
        <taxon>Nothobranchiidae</taxon>
        <taxon>Nothobranchius</taxon>
    </lineage>
</organism>
<feature type="transmembrane region" description="Helical" evidence="1">
    <location>
        <begin position="29"/>
        <end position="50"/>
    </location>
</feature>
<dbReference type="AlphaFoldDB" id="A0A1A8C2F2"/>
<name>A0A1A8C2F2_NOTKA</name>
<keyword evidence="1" id="KW-0812">Transmembrane</keyword>
<reference evidence="2" key="1">
    <citation type="submission" date="2016-05" db="EMBL/GenBank/DDBJ databases">
        <authorList>
            <person name="Lavstsen T."/>
            <person name="Jespersen J.S."/>
        </authorList>
    </citation>
    <scope>NUCLEOTIDE SEQUENCE</scope>
    <source>
        <tissue evidence="2">Brain</tissue>
    </source>
</reference>
<gene>
    <name evidence="2" type="primary">Nfu_g_1_023084</name>
</gene>
<accession>A0A1A8C2F2</accession>
<keyword evidence="1" id="KW-0472">Membrane</keyword>
<sequence>KTMNVLLSGIQEERKPSYWTRKIKTINKVYFVFYVTAASLFLCFMFYSWLSTD</sequence>
<reference evidence="2" key="2">
    <citation type="submission" date="2016-06" db="EMBL/GenBank/DDBJ databases">
        <title>The genome of a short-lived fish provides insights into sex chromosome evolution and the genetic control of aging.</title>
        <authorList>
            <person name="Reichwald K."/>
            <person name="Felder M."/>
            <person name="Petzold A."/>
            <person name="Koch P."/>
            <person name="Groth M."/>
            <person name="Platzer M."/>
        </authorList>
    </citation>
    <scope>NUCLEOTIDE SEQUENCE</scope>
    <source>
        <tissue evidence="2">Brain</tissue>
    </source>
</reference>
<protein>
    <submittedName>
        <fullName evidence="2">Uncharacterized protein</fullName>
    </submittedName>
</protein>
<keyword evidence="1" id="KW-1133">Transmembrane helix</keyword>
<proteinExistence type="predicted"/>
<dbReference type="EMBL" id="HADZ01008944">
    <property type="protein sequence ID" value="SBP72885.1"/>
    <property type="molecule type" value="Transcribed_RNA"/>
</dbReference>
<evidence type="ECO:0000313" key="2">
    <source>
        <dbReference type="EMBL" id="SBP72885.1"/>
    </source>
</evidence>
<evidence type="ECO:0000256" key="1">
    <source>
        <dbReference type="SAM" id="Phobius"/>
    </source>
</evidence>